<reference evidence="3" key="1">
    <citation type="submission" date="2022-08" db="EMBL/GenBank/DDBJ databases">
        <title>Catabolic pathway analysis in culturable SAR92 clade bacteria reveals their overlooked roles in DMSP degradation in coastal seas.</title>
        <authorList>
            <person name="He X."/>
            <person name="Zhang X."/>
            <person name="Zhang Y."/>
        </authorList>
    </citation>
    <scope>NUCLEOTIDE SEQUENCE</scope>
    <source>
        <strain evidence="3">H455</strain>
    </source>
</reference>
<dbReference type="InterPro" id="IPR011990">
    <property type="entry name" value="TPR-like_helical_dom_sf"/>
</dbReference>
<evidence type="ECO:0000259" key="2">
    <source>
        <dbReference type="Pfam" id="PF16331"/>
    </source>
</evidence>
<dbReference type="Pfam" id="PF16331">
    <property type="entry name" value="TolA_bind_tri"/>
    <property type="match status" value="1"/>
</dbReference>
<dbReference type="Proteomes" id="UP001059934">
    <property type="component" value="Chromosome"/>
</dbReference>
<feature type="repeat" description="TPR" evidence="1">
    <location>
        <begin position="212"/>
        <end position="245"/>
    </location>
</feature>
<name>A0ABY5TQX1_9GAMM</name>
<evidence type="ECO:0000256" key="1">
    <source>
        <dbReference type="PROSITE-ProRule" id="PRU00339"/>
    </source>
</evidence>
<dbReference type="Gene3D" id="1.25.40.10">
    <property type="entry name" value="Tetratricopeptide repeat domain"/>
    <property type="match status" value="1"/>
</dbReference>
<proteinExistence type="predicted"/>
<evidence type="ECO:0000313" key="3">
    <source>
        <dbReference type="EMBL" id="UVW36220.1"/>
    </source>
</evidence>
<keyword evidence="4" id="KW-1185">Reference proteome</keyword>
<dbReference type="SMART" id="SM00028">
    <property type="entry name" value="TPR"/>
    <property type="match status" value="2"/>
</dbReference>
<feature type="domain" description="YbgF trimerisation" evidence="2">
    <location>
        <begin position="74"/>
        <end position="123"/>
    </location>
</feature>
<evidence type="ECO:0000313" key="4">
    <source>
        <dbReference type="Proteomes" id="UP001059934"/>
    </source>
</evidence>
<dbReference type="SUPFAM" id="SSF48452">
    <property type="entry name" value="TPR-like"/>
    <property type="match status" value="1"/>
</dbReference>
<dbReference type="Pfam" id="PF13424">
    <property type="entry name" value="TPR_12"/>
    <property type="match status" value="1"/>
</dbReference>
<dbReference type="PROSITE" id="PS50005">
    <property type="entry name" value="TPR"/>
    <property type="match status" value="1"/>
</dbReference>
<keyword evidence="1" id="KW-0802">TPR repeat</keyword>
<dbReference type="Gene3D" id="1.20.5.110">
    <property type="match status" value="1"/>
</dbReference>
<dbReference type="EMBL" id="CP103416">
    <property type="protein sequence ID" value="UVW36220.1"/>
    <property type="molecule type" value="Genomic_DNA"/>
</dbReference>
<accession>A0ABY5TQX1</accession>
<dbReference type="InterPro" id="IPR019734">
    <property type="entry name" value="TPR_rpt"/>
</dbReference>
<gene>
    <name evidence="3" type="ORF">NYF23_06330</name>
</gene>
<organism evidence="3 4">
    <name type="scientific">SAR92 clade bacterium H455</name>
    <dbReference type="NCBI Taxonomy" id="2974818"/>
    <lineage>
        <taxon>Bacteria</taxon>
        <taxon>Pseudomonadati</taxon>
        <taxon>Pseudomonadota</taxon>
        <taxon>Gammaproteobacteria</taxon>
        <taxon>Cellvibrionales</taxon>
        <taxon>Porticoccaceae</taxon>
        <taxon>SAR92 clade</taxon>
    </lineage>
</organism>
<sequence>MTYSGRFSIGYKQDYSLLAMKSSIASVIVLATSLLLPVLASNAVAQTAPVVDLTYGVSKSSAQPVVQPADGRYNQSQMIQNEVRELRGLVEQLSYELQRVKQRQMDDYLDLDRRLSALLSGATPDEFAVDADNQTPAVVAGSPDEVIQEQPLDQALDTEPQPPSIAPLINNEEIAQNYAQASNLLLKERDINAAALAFKQHVIDYPTSPYTANAYYWLGEIYLLQGQDEMARQAFTLVVEQHQNHGKAMDATFKLGKIYHQLGETDRALDLLEKASRGTGGAASKAQSYLKNNF</sequence>
<protein>
    <submittedName>
        <fullName evidence="3">Tetratricopeptide repeat protein</fullName>
    </submittedName>
</protein>
<dbReference type="InterPro" id="IPR032519">
    <property type="entry name" value="YbgF_tri"/>
</dbReference>